<evidence type="ECO:0000313" key="3">
    <source>
        <dbReference type="Proteomes" id="UP000192902"/>
    </source>
</evidence>
<dbReference type="OrthoDB" id="5362376at2"/>
<gene>
    <name evidence="2" type="ORF">CCUN_1408</name>
</gene>
<proteinExistence type="predicted"/>
<dbReference type="EMBL" id="CP020867">
    <property type="protein sequence ID" value="ARJ56996.1"/>
    <property type="molecule type" value="Genomic_DNA"/>
</dbReference>
<feature type="coiled-coil region" evidence="1">
    <location>
        <begin position="14"/>
        <end position="69"/>
    </location>
</feature>
<sequence length="76" mass="8828">MYDEKIINTMTDKVNELLAKYNEVCEQNENLRNELVSVKAQNEAKSNQIMRLEEELKSKNIESEDIVKKIEAVLGK</sequence>
<evidence type="ECO:0000313" key="2">
    <source>
        <dbReference type="EMBL" id="ARJ56996.1"/>
    </source>
</evidence>
<dbReference type="eggNOG" id="ENOG5032KHD">
    <property type="taxonomic scope" value="Bacteria"/>
</dbReference>
<evidence type="ECO:0000256" key="1">
    <source>
        <dbReference type="SAM" id="Coils"/>
    </source>
</evidence>
<dbReference type="Proteomes" id="UP000192902">
    <property type="component" value="Chromosome"/>
</dbReference>
<dbReference type="STRING" id="1121267.CCUN_1408"/>
<organism evidence="2 3">
    <name type="scientific">Campylobacter cuniculorum DSM 23162 = LMG 24588</name>
    <dbReference type="NCBI Taxonomy" id="1121267"/>
    <lineage>
        <taxon>Bacteria</taxon>
        <taxon>Pseudomonadati</taxon>
        <taxon>Campylobacterota</taxon>
        <taxon>Epsilonproteobacteria</taxon>
        <taxon>Campylobacterales</taxon>
        <taxon>Campylobacteraceae</taxon>
        <taxon>Campylobacter</taxon>
    </lineage>
</organism>
<dbReference type="KEGG" id="ccun:CCUN_1408"/>
<evidence type="ECO:0008006" key="4">
    <source>
        <dbReference type="Google" id="ProtNLM"/>
    </source>
</evidence>
<accession>A0A1W6BY02</accession>
<name>A0A1W6BY02_9BACT</name>
<dbReference type="AlphaFoldDB" id="A0A1W6BY02"/>
<keyword evidence="1" id="KW-0175">Coiled coil</keyword>
<protein>
    <recommendedName>
        <fullName evidence="4">Cell division protein ZapB</fullName>
    </recommendedName>
</protein>
<dbReference type="RefSeq" id="WP_027305212.1">
    <property type="nucleotide sequence ID" value="NZ_CP020867.1"/>
</dbReference>
<reference evidence="2 3" key="1">
    <citation type="submission" date="2017-04" db="EMBL/GenBank/DDBJ databases">
        <title>Complete genome sequence of the Campylobacter cuniculorum type strain LMG24588.</title>
        <authorList>
            <person name="Miller W.G."/>
            <person name="Yee E."/>
            <person name="Revez J."/>
            <person name="Bono J.L."/>
            <person name="Rossi M."/>
        </authorList>
    </citation>
    <scope>NUCLEOTIDE SEQUENCE [LARGE SCALE GENOMIC DNA]</scope>
    <source>
        <strain evidence="2 3">LMG 24588</strain>
    </source>
</reference>